<organism evidence="1 2">
    <name type="scientific">Rhizophagus clarus</name>
    <dbReference type="NCBI Taxonomy" id="94130"/>
    <lineage>
        <taxon>Eukaryota</taxon>
        <taxon>Fungi</taxon>
        <taxon>Fungi incertae sedis</taxon>
        <taxon>Mucoromycota</taxon>
        <taxon>Glomeromycotina</taxon>
        <taxon>Glomeromycetes</taxon>
        <taxon>Glomerales</taxon>
        <taxon>Glomeraceae</taxon>
        <taxon>Rhizophagus</taxon>
    </lineage>
</organism>
<dbReference type="EMBL" id="BLAL01000160">
    <property type="protein sequence ID" value="GES86238.1"/>
    <property type="molecule type" value="Genomic_DNA"/>
</dbReference>
<dbReference type="AlphaFoldDB" id="A0A8H3QNG6"/>
<gene>
    <name evidence="1" type="ORF">RCL2_001330100</name>
</gene>
<evidence type="ECO:0000313" key="2">
    <source>
        <dbReference type="Proteomes" id="UP000615446"/>
    </source>
</evidence>
<proteinExistence type="predicted"/>
<sequence>MDNICACDIYILDDSICIYILACISYNNMLRDLLSGSGSAFGTGTGSGAANMYHCYEYNKEQEKAIEFHF</sequence>
<reference evidence="1" key="1">
    <citation type="submission" date="2019-10" db="EMBL/GenBank/DDBJ databases">
        <title>Conservation and host-specific expression of non-tandemly repeated heterogenous ribosome RNA gene in arbuscular mycorrhizal fungi.</title>
        <authorList>
            <person name="Maeda T."/>
            <person name="Kobayashi Y."/>
            <person name="Nakagawa T."/>
            <person name="Ezawa T."/>
            <person name="Yamaguchi K."/>
            <person name="Bino T."/>
            <person name="Nishimoto Y."/>
            <person name="Shigenobu S."/>
            <person name="Kawaguchi M."/>
        </authorList>
    </citation>
    <scope>NUCLEOTIDE SEQUENCE</scope>
    <source>
        <strain evidence="1">HR1</strain>
    </source>
</reference>
<dbReference type="Proteomes" id="UP000615446">
    <property type="component" value="Unassembled WGS sequence"/>
</dbReference>
<accession>A0A8H3QNG6</accession>
<protein>
    <submittedName>
        <fullName evidence="1">Uncharacterized protein</fullName>
    </submittedName>
</protein>
<comment type="caution">
    <text evidence="1">The sequence shown here is derived from an EMBL/GenBank/DDBJ whole genome shotgun (WGS) entry which is preliminary data.</text>
</comment>
<evidence type="ECO:0000313" key="1">
    <source>
        <dbReference type="EMBL" id="GES86238.1"/>
    </source>
</evidence>
<name>A0A8H3QNG6_9GLOM</name>